<dbReference type="EMBL" id="CP002739">
    <property type="protein sequence ID" value="AEF16496.1"/>
    <property type="molecule type" value="Genomic_DNA"/>
</dbReference>
<dbReference type="GO" id="GO:0000105">
    <property type="term" value="P:L-histidine biosynthetic process"/>
    <property type="evidence" value="ECO:0007669"/>
    <property type="project" value="UniProtKB-UniRule"/>
</dbReference>
<evidence type="ECO:0000256" key="8">
    <source>
        <dbReference type="ARBA" id="ARBA00025246"/>
    </source>
</evidence>
<comment type="function">
    <text evidence="8 9">Required for the first step of histidine biosynthesis. May allow the feedback regulation of ATP phosphoribosyltransferase activity by histidine.</text>
</comment>
<evidence type="ECO:0000313" key="13">
    <source>
        <dbReference type="Proteomes" id="UP000007239"/>
    </source>
</evidence>
<dbReference type="Proteomes" id="UP000007239">
    <property type="component" value="Chromosome"/>
</dbReference>
<dbReference type="InterPro" id="IPR045864">
    <property type="entry name" value="aa-tRNA-synth_II/BPL/LPL"/>
</dbReference>
<evidence type="ECO:0000256" key="2">
    <source>
        <dbReference type="ARBA" id="ARBA00004667"/>
    </source>
</evidence>
<keyword evidence="12" id="KW-0436">Ligase</keyword>
<evidence type="ECO:0000259" key="11">
    <source>
        <dbReference type="PROSITE" id="PS50862"/>
    </source>
</evidence>
<dbReference type="GO" id="GO:0006427">
    <property type="term" value="P:histidyl-tRNA aminoacylation"/>
    <property type="evidence" value="ECO:0007669"/>
    <property type="project" value="TreeGrafter"/>
</dbReference>
<dbReference type="Pfam" id="PF13393">
    <property type="entry name" value="tRNA-synt_His"/>
    <property type="match status" value="1"/>
</dbReference>
<dbReference type="PROSITE" id="PS50862">
    <property type="entry name" value="AA_TRNA_LIGASE_II"/>
    <property type="match status" value="1"/>
</dbReference>
<dbReference type="InterPro" id="IPR004516">
    <property type="entry name" value="HisRS/HisZ"/>
</dbReference>
<dbReference type="Gene3D" id="3.30.930.10">
    <property type="entry name" value="Bira Bifunctional Protein, Domain 2"/>
    <property type="match status" value="1"/>
</dbReference>
<protein>
    <recommendedName>
        <fullName evidence="4 9">ATP phosphoribosyltransferase regulatory subunit</fullName>
    </recommendedName>
</protein>
<organism evidence="12 13">
    <name type="scientific">Thermoanaerobacterium xylanolyticum (strain ATCC 49914 / DSM 7097 / LX-11)</name>
    <dbReference type="NCBI Taxonomy" id="858215"/>
    <lineage>
        <taxon>Bacteria</taxon>
        <taxon>Bacillati</taxon>
        <taxon>Bacillota</taxon>
        <taxon>Clostridia</taxon>
        <taxon>Thermoanaerobacterales</taxon>
        <taxon>Thermoanaerobacteraceae</taxon>
        <taxon>Thermoanaerobacterium</taxon>
    </lineage>
</organism>
<comment type="subcellular location">
    <subcellularLocation>
        <location evidence="1 9">Cytoplasm</location>
    </subcellularLocation>
</comment>
<dbReference type="eggNOG" id="COG3705">
    <property type="taxonomic scope" value="Bacteria"/>
</dbReference>
<gene>
    <name evidence="9" type="primary">hisZ</name>
    <name evidence="12" type="ordered locus">Thexy_0444</name>
</gene>
<dbReference type="NCBIfam" id="TIGR00443">
    <property type="entry name" value="hisZ_biosyn_reg"/>
    <property type="match status" value="1"/>
</dbReference>
<dbReference type="GO" id="GO:0005737">
    <property type="term" value="C:cytoplasm"/>
    <property type="evidence" value="ECO:0007669"/>
    <property type="project" value="UniProtKB-SubCell"/>
</dbReference>
<keyword evidence="7 9" id="KW-0368">Histidine biosynthesis</keyword>
<dbReference type="InterPro" id="IPR041715">
    <property type="entry name" value="HisRS-like_core"/>
</dbReference>
<evidence type="ECO:0000313" key="12">
    <source>
        <dbReference type="EMBL" id="AEF16496.1"/>
    </source>
</evidence>
<keyword evidence="12" id="KW-0808">Transferase</keyword>
<comment type="miscellaneous">
    <text evidence="9">This function is generally fulfilled by the C-terminal part of HisG, which is missing in some bacteria such as this one.</text>
</comment>
<evidence type="ECO:0000256" key="10">
    <source>
        <dbReference type="PIRSR" id="PIRSR001549-1"/>
    </source>
</evidence>
<dbReference type="PANTHER" id="PTHR43707:SF6">
    <property type="entry name" value="ATP PHOSPHORIBOSYLTRANSFERASE REGULATORY SUBUNIT"/>
    <property type="match status" value="1"/>
</dbReference>
<dbReference type="GO" id="GO:0140096">
    <property type="term" value="F:catalytic activity, acting on a protein"/>
    <property type="evidence" value="ECO:0007669"/>
    <property type="project" value="UniProtKB-ARBA"/>
</dbReference>
<sequence length="386" mass="44475">MKNLPDGVQDFLPDELRFKRNIENILRNTFELSGYEEIMPPTFEYIDNFSVTSGIFFDENNIYRFFDKKGDLLALRPDVTTQVARIASTKYNEYPLKFSYIANVFRYDNPQVGRMREFTQAGIELIGRNHEYSDAECISVAIEALRNIEIKDFKVDIGQAEFFKSILCELRLTKEEEDILKGLLKDKNQSEIEYFLKYNNITGRNYELVANLPLFFGGIDVVEEAKRVYGFESAMKALNYLERVYDILKDFDMDSYITFDLGMVQSIDYYTGLIFRVFVKDLGYAICAGGRYDNLLKNYGKDLPATGFAISVERAMLALQSQSGITTKKPKRVAVVFDEKNRKVAYDIAVKLRKQGNIAELVNMDNSEYANRKKFDEIIKAGVQDG</sequence>
<keyword evidence="5 9" id="KW-0963">Cytoplasm</keyword>
<reference evidence="12" key="1">
    <citation type="submission" date="2011-05" db="EMBL/GenBank/DDBJ databases">
        <title>Complete sequence of Thermoanaerobacterium xylanolyticum LX-11.</title>
        <authorList>
            <consortium name="US DOE Joint Genome Institute"/>
            <person name="Lucas S."/>
            <person name="Han J."/>
            <person name="Lapidus A."/>
            <person name="Cheng J.-F."/>
            <person name="Goodwin L."/>
            <person name="Pitluck S."/>
            <person name="Peters L."/>
            <person name="Mikhailova N."/>
            <person name="Lu M."/>
            <person name="Han C."/>
            <person name="Tapia R."/>
            <person name="Land M."/>
            <person name="Hauser L."/>
            <person name="Kyrpides N."/>
            <person name="Ivanova N."/>
            <person name="Pagani I."/>
            <person name="Hemme C."/>
            <person name="Woyke T."/>
        </authorList>
    </citation>
    <scope>NUCLEOTIDE SEQUENCE</scope>
    <source>
        <strain evidence="12">LX-11</strain>
    </source>
</reference>
<feature type="binding site" evidence="10">
    <location>
        <begin position="269"/>
        <end position="270"/>
    </location>
    <ligand>
        <name>L-histidine</name>
        <dbReference type="ChEBI" id="CHEBI:57595"/>
    </ligand>
</feature>
<feature type="binding site" evidence="10">
    <location>
        <position position="124"/>
    </location>
    <ligand>
        <name>L-histidine</name>
        <dbReference type="ChEBI" id="CHEBI:57595"/>
    </ligand>
</feature>
<name>F6BH52_THEXL</name>
<comment type="similarity">
    <text evidence="3 9">Belongs to the class-II aminoacyl-tRNA synthetase family. HisZ subfamily.</text>
</comment>
<dbReference type="GO" id="GO:0004821">
    <property type="term" value="F:histidine-tRNA ligase activity"/>
    <property type="evidence" value="ECO:0007669"/>
    <property type="project" value="TreeGrafter"/>
</dbReference>
<keyword evidence="12" id="KW-0328">Glycosyltransferase</keyword>
<dbReference type="UniPathway" id="UPA00031">
    <property type="reaction ID" value="UER00006"/>
</dbReference>
<evidence type="ECO:0000256" key="7">
    <source>
        <dbReference type="ARBA" id="ARBA00023102"/>
    </source>
</evidence>
<feature type="binding site" evidence="10">
    <location>
        <position position="120"/>
    </location>
    <ligand>
        <name>L-histidine</name>
        <dbReference type="ChEBI" id="CHEBI:57595"/>
    </ligand>
</feature>
<comment type="pathway">
    <text evidence="2 9">Amino-acid biosynthesis; L-histidine biosynthesis; L-histidine from 5-phospho-alpha-D-ribose 1-diphosphate: step 1/9.</text>
</comment>
<proteinExistence type="inferred from homology"/>
<dbReference type="InterPro" id="IPR004517">
    <property type="entry name" value="HisZ"/>
</dbReference>
<dbReference type="HAMAP" id="MF_00125">
    <property type="entry name" value="HisZ"/>
    <property type="match status" value="1"/>
</dbReference>
<evidence type="ECO:0000256" key="6">
    <source>
        <dbReference type="ARBA" id="ARBA00022605"/>
    </source>
</evidence>
<dbReference type="PANTHER" id="PTHR43707">
    <property type="entry name" value="HISTIDYL-TRNA SYNTHETASE"/>
    <property type="match status" value="1"/>
</dbReference>
<dbReference type="GO" id="GO:0016757">
    <property type="term" value="F:glycosyltransferase activity"/>
    <property type="evidence" value="ECO:0007669"/>
    <property type="project" value="UniProtKB-KW"/>
</dbReference>
<keyword evidence="6 9" id="KW-0028">Amino-acid biosynthesis</keyword>
<evidence type="ECO:0000256" key="1">
    <source>
        <dbReference type="ARBA" id="ARBA00004496"/>
    </source>
</evidence>
<feature type="domain" description="Aminoacyl-transfer RNA synthetases class-II family profile" evidence="11">
    <location>
        <begin position="1"/>
        <end position="330"/>
    </location>
</feature>
<evidence type="ECO:0000256" key="3">
    <source>
        <dbReference type="ARBA" id="ARBA00005539"/>
    </source>
</evidence>
<evidence type="ECO:0000256" key="5">
    <source>
        <dbReference type="ARBA" id="ARBA00022490"/>
    </source>
</evidence>
<evidence type="ECO:0000256" key="4">
    <source>
        <dbReference type="ARBA" id="ARBA00020397"/>
    </source>
</evidence>
<dbReference type="CDD" id="cd00773">
    <property type="entry name" value="HisRS-like_core"/>
    <property type="match status" value="1"/>
</dbReference>
<dbReference type="AlphaFoldDB" id="F6BH52"/>
<dbReference type="HOGENOM" id="CLU_025113_0_2_9"/>
<dbReference type="SUPFAM" id="SSF55681">
    <property type="entry name" value="Class II aaRS and biotin synthetases"/>
    <property type="match status" value="1"/>
</dbReference>
<keyword evidence="13" id="KW-1185">Reference proteome</keyword>
<feature type="binding site" evidence="10">
    <location>
        <position position="106"/>
    </location>
    <ligand>
        <name>L-histidine</name>
        <dbReference type="ChEBI" id="CHEBI:57595"/>
    </ligand>
</feature>
<dbReference type="RefSeq" id="WP_013787247.1">
    <property type="nucleotide sequence ID" value="NC_015555.1"/>
</dbReference>
<evidence type="ECO:0000256" key="9">
    <source>
        <dbReference type="HAMAP-Rule" id="MF_00125"/>
    </source>
</evidence>
<dbReference type="PIRSF" id="PIRSF001549">
    <property type="entry name" value="His-tRNA_synth"/>
    <property type="match status" value="1"/>
</dbReference>
<dbReference type="KEGG" id="txy:Thexy_0444"/>
<dbReference type="STRING" id="858215.Thexy_0444"/>
<comment type="subunit">
    <text evidence="9">Heteromultimer composed of HisG and HisZ subunits.</text>
</comment>
<dbReference type="InterPro" id="IPR006195">
    <property type="entry name" value="aa-tRNA-synth_II"/>
</dbReference>
<accession>F6BH52</accession>
<feature type="binding site" evidence="10">
    <location>
        <begin position="78"/>
        <end position="80"/>
    </location>
    <ligand>
        <name>L-histidine</name>
        <dbReference type="ChEBI" id="CHEBI:57595"/>
    </ligand>
</feature>